<keyword evidence="3" id="KW-1185">Reference proteome</keyword>
<dbReference type="PANTHER" id="PTHR35535">
    <property type="entry name" value="HEAT SHOCK PROTEIN HSLJ"/>
    <property type="match status" value="1"/>
</dbReference>
<evidence type="ECO:0000313" key="2">
    <source>
        <dbReference type="EMBL" id="MDN3706263.1"/>
    </source>
</evidence>
<sequence>MKKIVLLTAAIGAVFLSSCKSTRQPSVDKMQIEQNTASEEEVFLKIFGVEPFWNIDIAEDIVVFKDVEGKVVTFKYAVPSEDKENMTKTYHLLSGGYDLTIHIVEGYCTDGMSDKDSAYKADMQLKENGKIVWEHKGCAHYLLHPELEGKWILKQLNHKKISEDGSYATPYLEFDTTENRVSGNTSCNGISGSVITEGSLIKFPHMATTLMMCVNENVEQEFLEVIEQVTRYEIEGNELRLYAGQQLKMLFKK</sequence>
<evidence type="ECO:0000313" key="3">
    <source>
        <dbReference type="Proteomes" id="UP001242368"/>
    </source>
</evidence>
<dbReference type="Proteomes" id="UP001242368">
    <property type="component" value="Unassembled WGS sequence"/>
</dbReference>
<accession>A0ABT8CP23</accession>
<gene>
    <name evidence="2" type="ORF">QW060_03885</name>
</gene>
<dbReference type="RefSeq" id="WP_290362346.1">
    <property type="nucleotide sequence ID" value="NZ_JAUFQU010000001.1"/>
</dbReference>
<dbReference type="InterPro" id="IPR053147">
    <property type="entry name" value="Hsp_HslJ-like"/>
</dbReference>
<feature type="domain" description="DUF306" evidence="1">
    <location>
        <begin position="147"/>
        <end position="246"/>
    </location>
</feature>
<dbReference type="InterPro" id="IPR005184">
    <property type="entry name" value="DUF306_Meta_HslJ"/>
</dbReference>
<dbReference type="EMBL" id="JAUFQU010000001">
    <property type="protein sequence ID" value="MDN3706263.1"/>
    <property type="molecule type" value="Genomic_DNA"/>
</dbReference>
<dbReference type="PROSITE" id="PS51257">
    <property type="entry name" value="PROKAR_LIPOPROTEIN"/>
    <property type="match status" value="1"/>
</dbReference>
<protein>
    <submittedName>
        <fullName evidence="2">META domain-containing protein</fullName>
    </submittedName>
</protein>
<dbReference type="PANTHER" id="PTHR35535:SF2">
    <property type="entry name" value="DUF306 DOMAIN-CONTAINING PROTEIN"/>
    <property type="match status" value="1"/>
</dbReference>
<dbReference type="InterPro" id="IPR038670">
    <property type="entry name" value="HslJ-like_sf"/>
</dbReference>
<comment type="caution">
    <text evidence="2">The sequence shown here is derived from an EMBL/GenBank/DDBJ whole genome shotgun (WGS) entry which is preliminary data.</text>
</comment>
<evidence type="ECO:0000259" key="1">
    <source>
        <dbReference type="Pfam" id="PF03724"/>
    </source>
</evidence>
<reference evidence="3" key="1">
    <citation type="journal article" date="2019" name="Int. J. Syst. Evol. Microbiol.">
        <title>The Global Catalogue of Microorganisms (GCM) 10K type strain sequencing project: providing services to taxonomists for standard genome sequencing and annotation.</title>
        <authorList>
            <consortium name="The Broad Institute Genomics Platform"/>
            <consortium name="The Broad Institute Genome Sequencing Center for Infectious Disease"/>
            <person name="Wu L."/>
            <person name="Ma J."/>
        </authorList>
    </citation>
    <scope>NUCLEOTIDE SEQUENCE [LARGE SCALE GENOMIC DNA]</scope>
    <source>
        <strain evidence="3">CECT 7184</strain>
    </source>
</reference>
<dbReference type="Pfam" id="PF03724">
    <property type="entry name" value="META"/>
    <property type="match status" value="1"/>
</dbReference>
<proteinExistence type="predicted"/>
<organism evidence="2 3">
    <name type="scientific">Paenimyroides ceti</name>
    <dbReference type="NCBI Taxonomy" id="395087"/>
    <lineage>
        <taxon>Bacteria</taxon>
        <taxon>Pseudomonadati</taxon>
        <taxon>Bacteroidota</taxon>
        <taxon>Flavobacteriia</taxon>
        <taxon>Flavobacteriales</taxon>
        <taxon>Flavobacteriaceae</taxon>
        <taxon>Paenimyroides</taxon>
    </lineage>
</organism>
<name>A0ABT8CP23_9FLAO</name>
<dbReference type="Gene3D" id="2.40.128.270">
    <property type="match status" value="1"/>
</dbReference>